<feature type="region of interest" description="Disordered" evidence="11">
    <location>
        <begin position="567"/>
        <end position="624"/>
    </location>
</feature>
<organism evidence="12 13">
    <name type="scientific">Nothobranchius furzeri</name>
    <name type="common">Turquoise killifish</name>
    <dbReference type="NCBI Taxonomy" id="105023"/>
    <lineage>
        <taxon>Eukaryota</taxon>
        <taxon>Metazoa</taxon>
        <taxon>Chordata</taxon>
        <taxon>Craniata</taxon>
        <taxon>Vertebrata</taxon>
        <taxon>Euteleostomi</taxon>
        <taxon>Actinopterygii</taxon>
        <taxon>Neopterygii</taxon>
        <taxon>Teleostei</taxon>
        <taxon>Neoteleostei</taxon>
        <taxon>Acanthomorphata</taxon>
        <taxon>Ovalentaria</taxon>
        <taxon>Atherinomorphae</taxon>
        <taxon>Cyprinodontiformes</taxon>
        <taxon>Nothobranchiidae</taxon>
        <taxon>Nothobranchius</taxon>
    </lineage>
</organism>
<keyword evidence="8" id="KW-0965">Cell junction</keyword>
<sequence>MPAEVKQEQSPSNATSLAMMQEPQEVVEETVTIEEDPGTPTSHVSVVTSDDGTTRRTETKVTKMVKTVTTRTVRQVPLGPDGLPLPEGSSPLGSYTDSIDRRYMKNGSDRFITPQATSTLTRAYNNSYNDSYGETPESQYIRHYGLHDGYTDLTENYGSLSRGVNFRPPRYPYMPNSYRPENSYTLPIRKDDYGHVAQPQVPMGSSTVDLNRSQPERFQPEPYGLEDDRRSLGPEDEEPYELEPDYSTANRRTLPGPSRGRPHREPLRDVHRVRGYPDDPIEAELIDERHPYIHGMYSAPLAQPERGSMASLDRMGGRRSPSIDSIRKDPRWRDPDLPEVIAMLGHPIDPVKSNAAAYLQHLCYENDKIKKDVRQLKGIPVLVGLLDHPKSEVHRKACGALRNISYGKDNENKVAIKNCDGIPALVRLLRKTNDMEVRELITGTLWNLSSYEPLKMVIINHGLQTMTNEVIIPHSGWEHEPNEDSKPRDAEWTTVFKNTSGCLRNVSSDGAEARRRLRECEGLVDALLHALQSAVGKKDMDNKSVENSVCIMRNLSYHVHKEVPGAEKFQKPSALQAPGSAGPQRKKKDDAGCFGGKKAKGEIPNAGRKSGESDKNYDTLDLPKRTEPSKGFELLYQPEVVRLYLSLLTESQNYNTLEAAAGALQNLSAGQWTWSNYIRATVRKEKGLPILVELLRSDSDKVVRAVAIALRNLSIDRRNKDLIGSYAMRDLVSNLPSGQQRPAKNLEEDTVVAILNTIHEIVTDSSENARSLVQALAIEKLVAINRTSQSARETKAASHVLQTVWSYKELRNALTKDGWNKSHFQPTVAVTPKATKNGKPGYDDTTLPLMEKNQDGYSTIDQRDKDCKYKTDDGSADLTEREPLKNDTNRKHYIRSNRPAVSLVDACDVKPQPVDSWV</sequence>
<gene>
    <name evidence="12" type="primary">arvcf</name>
    <name evidence="12" type="ORF">G4P62_016445</name>
</gene>
<dbReference type="InterPro" id="IPR016024">
    <property type="entry name" value="ARM-type_fold"/>
</dbReference>
<feature type="region of interest" description="Disordered" evidence="11">
    <location>
        <begin position="311"/>
        <end position="331"/>
    </location>
</feature>
<feature type="compositionally biased region" description="Polar residues" evidence="11">
    <location>
        <begin position="8"/>
        <end position="18"/>
    </location>
</feature>
<dbReference type="Pfam" id="PF00514">
    <property type="entry name" value="Arm"/>
    <property type="match status" value="4"/>
</dbReference>
<feature type="region of interest" description="Disordered" evidence="11">
    <location>
        <begin position="195"/>
        <end position="275"/>
    </location>
</feature>
<evidence type="ECO:0000256" key="4">
    <source>
        <dbReference type="ARBA" id="ARBA00005462"/>
    </source>
</evidence>
<feature type="region of interest" description="Disordered" evidence="11">
    <location>
        <begin position="1"/>
        <end position="55"/>
    </location>
</feature>
<evidence type="ECO:0000256" key="6">
    <source>
        <dbReference type="ARBA" id="ARBA00022737"/>
    </source>
</evidence>
<feature type="compositionally biased region" description="Polar residues" evidence="11">
    <location>
        <begin position="39"/>
        <end position="51"/>
    </location>
</feature>
<dbReference type="GO" id="GO:0098609">
    <property type="term" value="P:cell-cell adhesion"/>
    <property type="evidence" value="ECO:0007669"/>
    <property type="project" value="InterPro"/>
</dbReference>
<evidence type="ECO:0000256" key="8">
    <source>
        <dbReference type="ARBA" id="ARBA00022949"/>
    </source>
</evidence>
<protein>
    <submittedName>
        <fullName evidence="12">Transcript variant X9</fullName>
    </submittedName>
</protein>
<dbReference type="AlphaFoldDB" id="A0A9D2XDJ6"/>
<dbReference type="PANTHER" id="PTHR10372">
    <property type="entry name" value="PLAKOPHILLIN-RELATED"/>
    <property type="match status" value="1"/>
</dbReference>
<dbReference type="GO" id="GO:0005737">
    <property type="term" value="C:cytoplasm"/>
    <property type="evidence" value="ECO:0007669"/>
    <property type="project" value="UniProtKB-SubCell"/>
</dbReference>
<dbReference type="InterPro" id="IPR028435">
    <property type="entry name" value="Plakophilin/d_Catenin"/>
</dbReference>
<dbReference type="EMBL" id="JAAVVJ010000019">
    <property type="protein sequence ID" value="KAF7199693.1"/>
    <property type="molecule type" value="Genomic_DNA"/>
</dbReference>
<dbReference type="SUPFAM" id="SSF48371">
    <property type="entry name" value="ARM repeat"/>
    <property type="match status" value="1"/>
</dbReference>
<evidence type="ECO:0000256" key="11">
    <source>
        <dbReference type="SAM" id="MobiDB-lite"/>
    </source>
</evidence>
<dbReference type="PROSITE" id="PS50176">
    <property type="entry name" value="ARM_REPEAT"/>
    <property type="match status" value="3"/>
</dbReference>
<feature type="repeat" description="ARM" evidence="10">
    <location>
        <begin position="420"/>
        <end position="463"/>
    </location>
</feature>
<reference evidence="12" key="1">
    <citation type="submission" date="2020-03" db="EMBL/GenBank/DDBJ databases">
        <title>Intra-Species Differences in Population Size shape Life History and Genome Evolution.</title>
        <authorList>
            <person name="Willemsen D."/>
            <person name="Cui R."/>
            <person name="Valenzano D.R."/>
        </authorList>
    </citation>
    <scope>NUCLEOTIDE SEQUENCE</scope>
    <source>
        <strain evidence="12">GRZ</strain>
        <tissue evidence="12">Whole</tissue>
    </source>
</reference>
<keyword evidence="6" id="KW-0677">Repeat</keyword>
<evidence type="ECO:0000256" key="5">
    <source>
        <dbReference type="ARBA" id="ARBA00022490"/>
    </source>
</evidence>
<dbReference type="PANTHER" id="PTHR10372:SF5">
    <property type="entry name" value="SPLICING REGULATOR ARVCF"/>
    <property type="match status" value="1"/>
</dbReference>
<feature type="repeat" description="ARM" evidence="10">
    <location>
        <begin position="377"/>
        <end position="414"/>
    </location>
</feature>
<accession>A0A9D2XDJ6</accession>
<keyword evidence="9" id="KW-0539">Nucleus</keyword>
<dbReference type="InterPro" id="IPR000225">
    <property type="entry name" value="Armadillo"/>
</dbReference>
<evidence type="ECO:0000313" key="13">
    <source>
        <dbReference type="Proteomes" id="UP000822369"/>
    </source>
</evidence>
<feature type="compositionally biased region" description="Acidic residues" evidence="11">
    <location>
        <begin position="234"/>
        <end position="244"/>
    </location>
</feature>
<keyword evidence="5" id="KW-0963">Cytoplasm</keyword>
<evidence type="ECO:0000256" key="2">
    <source>
        <dbReference type="ARBA" id="ARBA00004496"/>
    </source>
</evidence>
<comment type="caution">
    <text evidence="12">The sequence shown here is derived from an EMBL/GenBank/DDBJ whole genome shotgun (WGS) entry which is preliminary data.</text>
</comment>
<evidence type="ECO:0000256" key="1">
    <source>
        <dbReference type="ARBA" id="ARBA00004123"/>
    </source>
</evidence>
<proteinExistence type="inferred from homology"/>
<evidence type="ECO:0000256" key="10">
    <source>
        <dbReference type="PROSITE-ProRule" id="PRU00259"/>
    </source>
</evidence>
<feature type="compositionally biased region" description="Acidic residues" evidence="11">
    <location>
        <begin position="25"/>
        <end position="37"/>
    </location>
</feature>
<dbReference type="SMART" id="SM00185">
    <property type="entry name" value="ARM"/>
    <property type="match status" value="6"/>
</dbReference>
<name>A0A9D2XDJ6_NOTFU</name>
<feature type="repeat" description="ARM" evidence="10">
    <location>
        <begin position="686"/>
        <end position="723"/>
    </location>
</feature>
<dbReference type="GO" id="GO:0005634">
    <property type="term" value="C:nucleus"/>
    <property type="evidence" value="ECO:0007669"/>
    <property type="project" value="UniProtKB-SubCell"/>
</dbReference>
<dbReference type="FunFam" id="1.25.10.10:FF:000007">
    <property type="entry name" value="ARVCF, delta catenin family member"/>
    <property type="match status" value="1"/>
</dbReference>
<evidence type="ECO:0000313" key="12">
    <source>
        <dbReference type="EMBL" id="KAF7199693.1"/>
    </source>
</evidence>
<dbReference type="InterPro" id="IPR011989">
    <property type="entry name" value="ARM-like"/>
</dbReference>
<dbReference type="Gene3D" id="1.25.10.10">
    <property type="entry name" value="Leucine-rich Repeat Variant"/>
    <property type="match status" value="1"/>
</dbReference>
<comment type="similarity">
    <text evidence="4">Belongs to the beta-catenin family.</text>
</comment>
<dbReference type="GO" id="GO:0005912">
    <property type="term" value="C:adherens junction"/>
    <property type="evidence" value="ECO:0007669"/>
    <property type="project" value="UniProtKB-SubCell"/>
</dbReference>
<evidence type="ECO:0000256" key="7">
    <source>
        <dbReference type="ARBA" id="ARBA00022889"/>
    </source>
</evidence>
<dbReference type="GO" id="GO:0005886">
    <property type="term" value="C:plasma membrane"/>
    <property type="evidence" value="ECO:0007669"/>
    <property type="project" value="TreeGrafter"/>
</dbReference>
<comment type="subcellular location">
    <subcellularLocation>
        <location evidence="3">Cell junction</location>
        <location evidence="3">Adherens junction</location>
    </subcellularLocation>
    <subcellularLocation>
        <location evidence="2">Cytoplasm</location>
    </subcellularLocation>
    <subcellularLocation>
        <location evidence="1">Nucleus</location>
    </subcellularLocation>
</comment>
<keyword evidence="7" id="KW-0130">Cell adhesion</keyword>
<evidence type="ECO:0000256" key="3">
    <source>
        <dbReference type="ARBA" id="ARBA00004536"/>
    </source>
</evidence>
<feature type="compositionally biased region" description="Basic and acidic residues" evidence="11">
    <location>
        <begin position="609"/>
        <end position="624"/>
    </location>
</feature>
<feature type="compositionally biased region" description="Polar residues" evidence="11">
    <location>
        <begin position="203"/>
        <end position="213"/>
    </location>
</feature>
<feature type="compositionally biased region" description="Basic and acidic residues" evidence="11">
    <location>
        <begin position="263"/>
        <end position="275"/>
    </location>
</feature>
<dbReference type="Proteomes" id="UP000822369">
    <property type="component" value="Chromosome 19"/>
</dbReference>
<evidence type="ECO:0000256" key="9">
    <source>
        <dbReference type="ARBA" id="ARBA00023242"/>
    </source>
</evidence>